<accession>A0A645IML4</accession>
<dbReference type="SUPFAM" id="SSF54106">
    <property type="entry name" value="LysM domain"/>
    <property type="match status" value="1"/>
</dbReference>
<feature type="domain" description="LysM" evidence="1">
    <location>
        <begin position="92"/>
        <end position="139"/>
    </location>
</feature>
<proteinExistence type="predicted"/>
<dbReference type="PROSITE" id="PS51782">
    <property type="entry name" value="LYSM"/>
    <property type="match status" value="1"/>
</dbReference>
<dbReference type="Gene3D" id="3.10.350.10">
    <property type="entry name" value="LysM domain"/>
    <property type="match status" value="1"/>
</dbReference>
<dbReference type="EMBL" id="VSSQ01112923">
    <property type="protein sequence ID" value="MPN49564.1"/>
    <property type="molecule type" value="Genomic_DNA"/>
</dbReference>
<reference evidence="2" key="1">
    <citation type="submission" date="2019-08" db="EMBL/GenBank/DDBJ databases">
        <authorList>
            <person name="Kucharzyk K."/>
            <person name="Murdoch R.W."/>
            <person name="Higgins S."/>
            <person name="Loffler F."/>
        </authorList>
    </citation>
    <scope>NUCLEOTIDE SEQUENCE</scope>
</reference>
<dbReference type="SMART" id="SM00257">
    <property type="entry name" value="LysM"/>
    <property type="match status" value="1"/>
</dbReference>
<dbReference type="AlphaFoldDB" id="A0A645IML4"/>
<dbReference type="InterPro" id="IPR018392">
    <property type="entry name" value="LysM"/>
</dbReference>
<protein>
    <recommendedName>
        <fullName evidence="1">LysM domain-containing protein</fullName>
    </recommendedName>
</protein>
<dbReference type="CDD" id="cd00118">
    <property type="entry name" value="LysM"/>
    <property type="match status" value="1"/>
</dbReference>
<dbReference type="Pfam" id="PF01476">
    <property type="entry name" value="LysM"/>
    <property type="match status" value="1"/>
</dbReference>
<comment type="caution">
    <text evidence="2">The sequence shown here is derived from an EMBL/GenBank/DDBJ whole genome shotgun (WGS) entry which is preliminary data.</text>
</comment>
<dbReference type="InterPro" id="IPR036779">
    <property type="entry name" value="LysM_dom_sf"/>
</dbReference>
<gene>
    <name evidence="2" type="ORF">SDC9_197186</name>
</gene>
<name>A0A645IML4_9ZZZZ</name>
<evidence type="ECO:0000259" key="1">
    <source>
        <dbReference type="PROSITE" id="PS51782"/>
    </source>
</evidence>
<evidence type="ECO:0000313" key="2">
    <source>
        <dbReference type="EMBL" id="MPN49564.1"/>
    </source>
</evidence>
<sequence length="143" mass="14805">MPSSGAGLLPGKPVTAPAAVSPAVPAAASTDDAKLAALQEENARLRDYLADCKKQLAYLSGELRRLQGVRDAIPARSETPETGAAPNGGAVTQYTVVSGDTPAAIARKVYGDSRRYPAIMAANPGVSERSLRPGMVLKIPPRP</sequence>
<organism evidence="2">
    <name type="scientific">bioreactor metagenome</name>
    <dbReference type="NCBI Taxonomy" id="1076179"/>
    <lineage>
        <taxon>unclassified sequences</taxon>
        <taxon>metagenomes</taxon>
        <taxon>ecological metagenomes</taxon>
    </lineage>
</organism>